<comment type="subcellular location">
    <subcellularLocation>
        <location evidence="1">Cell membrane</location>
        <topology evidence="1">Multi-pass membrane protein</topology>
    </subcellularLocation>
</comment>
<gene>
    <name evidence="4" type="ORF">Sangu_0539700</name>
</gene>
<dbReference type="GO" id="GO:0005886">
    <property type="term" value="C:plasma membrane"/>
    <property type="evidence" value="ECO:0007669"/>
    <property type="project" value="UniProtKB-SubCell"/>
</dbReference>
<comment type="caution">
    <text evidence="4">The sequence shown here is derived from an EMBL/GenBank/DDBJ whole genome shotgun (WGS) entry which is preliminary data.</text>
</comment>
<dbReference type="PANTHER" id="PTHR30540:SF94">
    <property type="entry name" value="POTASSIUM TRANSPORTER 5"/>
    <property type="match status" value="1"/>
</dbReference>
<dbReference type="InterPro" id="IPR053951">
    <property type="entry name" value="K_trans_N"/>
</dbReference>
<dbReference type="InterPro" id="IPR003855">
    <property type="entry name" value="K+_transporter"/>
</dbReference>
<accession>A0AAW2Q9L3</accession>
<evidence type="ECO:0000313" key="4">
    <source>
        <dbReference type="EMBL" id="KAL0364421.1"/>
    </source>
</evidence>
<proteinExistence type="inferred from homology"/>
<dbReference type="Pfam" id="PF02705">
    <property type="entry name" value="K_trans"/>
    <property type="match status" value="1"/>
</dbReference>
<evidence type="ECO:0000259" key="3">
    <source>
        <dbReference type="Pfam" id="PF02705"/>
    </source>
</evidence>
<dbReference type="EMBL" id="JACGWK010000003">
    <property type="protein sequence ID" value="KAL0364421.1"/>
    <property type="molecule type" value="Genomic_DNA"/>
</dbReference>
<sequence length="237" mass="27137">MVLVGLVVGGCVISLLGSRLPEPFAGRRLVVLPAMLMAYCGQAAYLTKFPEHVSSIFYASGPTPIYWPTFIIANLAAVIANQAMISGTFPIISQSLNLSCFPRVKALPVSKVLLEERFLFRQIEPKEFCYMAYIPKRQMLEQSDMFRVYSCIVRYEYKETIEEPMEFKRQLAENLKKFIRRGSFLINEQTPEEVEQEIELVEKAKEQGVFYLIGEADVQARKDSSFFKRFVINNAYP</sequence>
<feature type="domain" description="K+ potassium transporter integral membrane" evidence="3">
    <location>
        <begin position="29"/>
        <end position="111"/>
    </location>
</feature>
<dbReference type="AlphaFoldDB" id="A0AAW2Q9L3"/>
<name>A0AAW2Q9L3_9LAMI</name>
<reference evidence="4" key="1">
    <citation type="submission" date="2020-06" db="EMBL/GenBank/DDBJ databases">
        <authorList>
            <person name="Li T."/>
            <person name="Hu X."/>
            <person name="Zhang T."/>
            <person name="Song X."/>
            <person name="Zhang H."/>
            <person name="Dai N."/>
            <person name="Sheng W."/>
            <person name="Hou X."/>
            <person name="Wei L."/>
        </authorList>
    </citation>
    <scope>NUCLEOTIDE SEQUENCE</scope>
    <source>
        <strain evidence="4">G01</strain>
        <tissue evidence="4">Leaf</tissue>
    </source>
</reference>
<comment type="similarity">
    <text evidence="2">Belongs to the HAK/KUP transporter (TC 2.A.72.3) family.</text>
</comment>
<evidence type="ECO:0000256" key="1">
    <source>
        <dbReference type="ARBA" id="ARBA00004651"/>
    </source>
</evidence>
<evidence type="ECO:0000256" key="2">
    <source>
        <dbReference type="ARBA" id="ARBA00008440"/>
    </source>
</evidence>
<organism evidence="4">
    <name type="scientific">Sesamum angustifolium</name>
    <dbReference type="NCBI Taxonomy" id="2727405"/>
    <lineage>
        <taxon>Eukaryota</taxon>
        <taxon>Viridiplantae</taxon>
        <taxon>Streptophyta</taxon>
        <taxon>Embryophyta</taxon>
        <taxon>Tracheophyta</taxon>
        <taxon>Spermatophyta</taxon>
        <taxon>Magnoliopsida</taxon>
        <taxon>eudicotyledons</taxon>
        <taxon>Gunneridae</taxon>
        <taxon>Pentapetalae</taxon>
        <taxon>asterids</taxon>
        <taxon>lamiids</taxon>
        <taxon>Lamiales</taxon>
        <taxon>Pedaliaceae</taxon>
        <taxon>Sesamum</taxon>
    </lineage>
</organism>
<protein>
    <submittedName>
        <fullName evidence="4">Potassium transporter 5</fullName>
    </submittedName>
</protein>
<dbReference type="PANTHER" id="PTHR30540">
    <property type="entry name" value="OSMOTIC STRESS POTASSIUM TRANSPORTER"/>
    <property type="match status" value="1"/>
</dbReference>
<dbReference type="GO" id="GO:0015079">
    <property type="term" value="F:potassium ion transmembrane transporter activity"/>
    <property type="evidence" value="ECO:0007669"/>
    <property type="project" value="InterPro"/>
</dbReference>
<reference evidence="4" key="2">
    <citation type="journal article" date="2024" name="Plant">
        <title>Genomic evolution and insights into agronomic trait innovations of Sesamum species.</title>
        <authorList>
            <person name="Miao H."/>
            <person name="Wang L."/>
            <person name="Qu L."/>
            <person name="Liu H."/>
            <person name="Sun Y."/>
            <person name="Le M."/>
            <person name="Wang Q."/>
            <person name="Wei S."/>
            <person name="Zheng Y."/>
            <person name="Lin W."/>
            <person name="Duan Y."/>
            <person name="Cao H."/>
            <person name="Xiong S."/>
            <person name="Wang X."/>
            <person name="Wei L."/>
            <person name="Li C."/>
            <person name="Ma Q."/>
            <person name="Ju M."/>
            <person name="Zhao R."/>
            <person name="Li G."/>
            <person name="Mu C."/>
            <person name="Tian Q."/>
            <person name="Mei H."/>
            <person name="Zhang T."/>
            <person name="Gao T."/>
            <person name="Zhang H."/>
        </authorList>
    </citation>
    <scope>NUCLEOTIDE SEQUENCE</scope>
    <source>
        <strain evidence="4">G01</strain>
    </source>
</reference>